<protein>
    <recommendedName>
        <fullName evidence="3">Cytochrome b</fullName>
    </recommendedName>
    <alternativeName>
        <fullName evidence="17">Complex III subunit 3</fullName>
    </alternativeName>
    <alternativeName>
        <fullName evidence="18">Complex III subunit III</fullName>
    </alternativeName>
    <alternativeName>
        <fullName evidence="16">Cytochrome b-c1 complex subunit 3</fullName>
    </alternativeName>
    <alternativeName>
        <fullName evidence="19">Ubiquinol-cytochrome-c reductase complex cytochrome b subunit</fullName>
    </alternativeName>
</protein>
<evidence type="ECO:0000256" key="8">
    <source>
        <dbReference type="ARBA" id="ARBA00022723"/>
    </source>
</evidence>
<keyword evidence="6" id="KW-0679">Respiratory chain</keyword>
<evidence type="ECO:0000256" key="4">
    <source>
        <dbReference type="ARBA" id="ARBA00022448"/>
    </source>
</evidence>
<feature type="domain" description="Cytochrome b/b6 C-terminal region profile" evidence="22">
    <location>
        <begin position="116"/>
        <end position="198"/>
    </location>
</feature>
<evidence type="ECO:0000256" key="1">
    <source>
        <dbReference type="ARBA" id="ARBA00002566"/>
    </source>
</evidence>
<evidence type="ECO:0000256" key="7">
    <source>
        <dbReference type="ARBA" id="ARBA00022692"/>
    </source>
</evidence>
<dbReference type="InterPro" id="IPR027387">
    <property type="entry name" value="Cytb/b6-like_sf"/>
</dbReference>
<sequence length="198" mass="22066">MSIIAIVYGALTTCRQIDIKRLIAYSSVSHMGLVTIGIFSHSIEGLVGSMLMMIAHGLSSSAMHYCGDIILAFKSIIHICRDVNYGFLLKSIHANGASLFFICVYIHIGKSLYYGVFFYTNTLGDPENFINANSLVTPVHIMPEWYFLFAYAILRSIPNKLGGVLALILSIIILFAIPFLHTNKFFSLTFRPIGKLLY</sequence>
<evidence type="ECO:0000256" key="12">
    <source>
        <dbReference type="ARBA" id="ARBA00023004"/>
    </source>
</evidence>
<evidence type="ECO:0000313" key="24">
    <source>
        <dbReference type="RefSeq" id="XP_065651023.1"/>
    </source>
</evidence>
<evidence type="ECO:0000256" key="18">
    <source>
        <dbReference type="ARBA" id="ARBA00032600"/>
    </source>
</evidence>
<feature type="transmembrane region" description="Helical" evidence="20">
    <location>
        <begin position="22"/>
        <end position="43"/>
    </location>
</feature>
<keyword evidence="15 20" id="KW-0472">Membrane</keyword>
<dbReference type="PROSITE" id="PS51002">
    <property type="entry name" value="CYTB_NTER"/>
    <property type="match status" value="1"/>
</dbReference>
<evidence type="ECO:0000256" key="14">
    <source>
        <dbReference type="ARBA" id="ARBA00023128"/>
    </source>
</evidence>
<dbReference type="RefSeq" id="XP_065651023.1">
    <property type="nucleotide sequence ID" value="XM_065794951.1"/>
</dbReference>
<keyword evidence="13" id="KW-0830">Ubiquinone</keyword>
<feature type="transmembrane region" description="Helical" evidence="20">
    <location>
        <begin position="94"/>
        <end position="115"/>
    </location>
</feature>
<dbReference type="PANTHER" id="PTHR19271:SF16">
    <property type="entry name" value="CYTOCHROME B"/>
    <property type="match status" value="1"/>
</dbReference>
<dbReference type="GeneID" id="136079228"/>
<evidence type="ECO:0000256" key="11">
    <source>
        <dbReference type="ARBA" id="ARBA00022989"/>
    </source>
</evidence>
<evidence type="ECO:0000256" key="20">
    <source>
        <dbReference type="SAM" id="Phobius"/>
    </source>
</evidence>
<evidence type="ECO:0000256" key="5">
    <source>
        <dbReference type="ARBA" id="ARBA00022617"/>
    </source>
</evidence>
<keyword evidence="8" id="KW-0479">Metal-binding</keyword>
<evidence type="ECO:0000259" key="21">
    <source>
        <dbReference type="PROSITE" id="PS51002"/>
    </source>
</evidence>
<dbReference type="InterPro" id="IPR036150">
    <property type="entry name" value="Cyt_b/b6_C_sf"/>
</dbReference>
<keyword evidence="7 20" id="KW-0812">Transmembrane</keyword>
<comment type="subcellular location">
    <subcellularLocation>
        <location evidence="2">Mitochondrion inner membrane</location>
        <topology evidence="2">Multi-pass membrane protein</topology>
    </subcellularLocation>
</comment>
<keyword evidence="14" id="KW-0496">Mitochondrion</keyword>
<name>A0ABM4BPH1_HYDVU</name>
<proteinExistence type="predicted"/>
<gene>
    <name evidence="24" type="primary">LOC136079228</name>
</gene>
<keyword evidence="12" id="KW-0408">Iron</keyword>
<dbReference type="InterPro" id="IPR016174">
    <property type="entry name" value="Di-haem_cyt_TM"/>
</dbReference>
<evidence type="ECO:0000256" key="13">
    <source>
        <dbReference type="ARBA" id="ARBA00023075"/>
    </source>
</evidence>
<dbReference type="PROSITE" id="PS51003">
    <property type="entry name" value="CYTB_CTER"/>
    <property type="match status" value="1"/>
</dbReference>
<feature type="transmembrane region" description="Helical" evidence="20">
    <location>
        <begin position="161"/>
        <end position="180"/>
    </location>
</feature>
<feature type="transmembrane region" description="Helical" evidence="20">
    <location>
        <begin position="49"/>
        <end position="73"/>
    </location>
</feature>
<dbReference type="SUPFAM" id="SSF81648">
    <property type="entry name" value="a domain/subunit of cytochrome bc1 complex (Ubiquinol-cytochrome c reductase)"/>
    <property type="match status" value="1"/>
</dbReference>
<dbReference type="PANTHER" id="PTHR19271">
    <property type="entry name" value="CYTOCHROME B"/>
    <property type="match status" value="1"/>
</dbReference>
<feature type="domain" description="Cytochrome b/b6 N-terminal region profile" evidence="21">
    <location>
        <begin position="62"/>
        <end position="198"/>
    </location>
</feature>
<accession>A0ABM4BPH1</accession>
<dbReference type="Pfam" id="PF00033">
    <property type="entry name" value="Cytochrome_B"/>
    <property type="match status" value="1"/>
</dbReference>
<reference evidence="24" key="1">
    <citation type="submission" date="2025-08" db="UniProtKB">
        <authorList>
            <consortium name="RefSeq"/>
        </authorList>
    </citation>
    <scope>IDENTIFICATION</scope>
</reference>
<evidence type="ECO:0000256" key="15">
    <source>
        <dbReference type="ARBA" id="ARBA00023136"/>
    </source>
</evidence>
<evidence type="ECO:0000256" key="19">
    <source>
        <dbReference type="ARBA" id="ARBA00032818"/>
    </source>
</evidence>
<keyword evidence="5" id="KW-0349">Heme</keyword>
<evidence type="ECO:0000256" key="3">
    <source>
        <dbReference type="ARBA" id="ARBA00013531"/>
    </source>
</evidence>
<keyword evidence="10" id="KW-0249">Electron transport</keyword>
<evidence type="ECO:0000256" key="6">
    <source>
        <dbReference type="ARBA" id="ARBA00022660"/>
    </source>
</evidence>
<evidence type="ECO:0000259" key="22">
    <source>
        <dbReference type="PROSITE" id="PS51003"/>
    </source>
</evidence>
<comment type="function">
    <text evidence="1">Component of the ubiquinol-cytochrome c reductase complex (complex III or cytochrome b-c1 complex) that is part of the mitochondrial respiratory chain. The b-c1 complex mediates electron transfer from ubiquinol to cytochrome c. Contributes to the generation of a proton gradient across the mitochondrial membrane that is then used for ATP synthesis.</text>
</comment>
<evidence type="ECO:0000313" key="23">
    <source>
        <dbReference type="Proteomes" id="UP001652625"/>
    </source>
</evidence>
<evidence type="ECO:0000256" key="16">
    <source>
        <dbReference type="ARBA" id="ARBA00029812"/>
    </source>
</evidence>
<dbReference type="InterPro" id="IPR005798">
    <property type="entry name" value="Cyt_b/b6_C"/>
</dbReference>
<keyword evidence="9" id="KW-0999">Mitochondrion inner membrane</keyword>
<dbReference type="InterPro" id="IPR005797">
    <property type="entry name" value="Cyt_b/b6_N"/>
</dbReference>
<evidence type="ECO:0000256" key="2">
    <source>
        <dbReference type="ARBA" id="ARBA00004448"/>
    </source>
</evidence>
<keyword evidence="23" id="KW-1185">Reference proteome</keyword>
<dbReference type="Proteomes" id="UP001652625">
    <property type="component" value="Chromosome 04"/>
</dbReference>
<keyword evidence="11 20" id="KW-1133">Transmembrane helix</keyword>
<evidence type="ECO:0000256" key="17">
    <source>
        <dbReference type="ARBA" id="ARBA00031681"/>
    </source>
</evidence>
<organism evidence="23 24">
    <name type="scientific">Hydra vulgaris</name>
    <name type="common">Hydra</name>
    <name type="synonym">Hydra attenuata</name>
    <dbReference type="NCBI Taxonomy" id="6087"/>
    <lineage>
        <taxon>Eukaryota</taxon>
        <taxon>Metazoa</taxon>
        <taxon>Cnidaria</taxon>
        <taxon>Hydrozoa</taxon>
        <taxon>Hydroidolina</taxon>
        <taxon>Anthoathecata</taxon>
        <taxon>Aplanulata</taxon>
        <taxon>Hydridae</taxon>
        <taxon>Hydra</taxon>
    </lineage>
</organism>
<keyword evidence="4" id="KW-0813">Transport</keyword>
<evidence type="ECO:0000256" key="10">
    <source>
        <dbReference type="ARBA" id="ARBA00022982"/>
    </source>
</evidence>
<dbReference type="SUPFAM" id="SSF81342">
    <property type="entry name" value="Transmembrane di-heme cytochromes"/>
    <property type="match status" value="1"/>
</dbReference>
<feature type="transmembrane region" description="Helical" evidence="20">
    <location>
        <begin position="135"/>
        <end position="154"/>
    </location>
</feature>
<dbReference type="Pfam" id="PF00032">
    <property type="entry name" value="Cytochrom_B_C"/>
    <property type="match status" value="1"/>
</dbReference>
<evidence type="ECO:0000256" key="9">
    <source>
        <dbReference type="ARBA" id="ARBA00022792"/>
    </source>
</evidence>
<dbReference type="Gene3D" id="1.20.810.10">
    <property type="entry name" value="Cytochrome Bc1 Complex, Chain C"/>
    <property type="match status" value="2"/>
</dbReference>